<protein>
    <submittedName>
        <fullName evidence="2">Uncharacterized protein</fullName>
    </submittedName>
</protein>
<feature type="region of interest" description="Disordered" evidence="1">
    <location>
        <begin position="1"/>
        <end position="119"/>
    </location>
</feature>
<organism evidence="2 3">
    <name type="scientific">Hevea brasiliensis</name>
    <name type="common">Para rubber tree</name>
    <name type="synonym">Siphonia brasiliensis</name>
    <dbReference type="NCBI Taxonomy" id="3981"/>
    <lineage>
        <taxon>Eukaryota</taxon>
        <taxon>Viridiplantae</taxon>
        <taxon>Streptophyta</taxon>
        <taxon>Embryophyta</taxon>
        <taxon>Tracheophyta</taxon>
        <taxon>Spermatophyta</taxon>
        <taxon>Magnoliopsida</taxon>
        <taxon>eudicotyledons</taxon>
        <taxon>Gunneridae</taxon>
        <taxon>Pentapetalae</taxon>
        <taxon>rosids</taxon>
        <taxon>fabids</taxon>
        <taxon>Malpighiales</taxon>
        <taxon>Euphorbiaceae</taxon>
        <taxon>Crotonoideae</taxon>
        <taxon>Micrandreae</taxon>
        <taxon>Hevea</taxon>
    </lineage>
</organism>
<feature type="compositionally biased region" description="Low complexity" evidence="1">
    <location>
        <begin position="66"/>
        <end position="78"/>
    </location>
</feature>
<accession>A0A6A6NH00</accession>
<gene>
    <name evidence="2" type="ORF">GH714_013582</name>
</gene>
<dbReference type="Proteomes" id="UP000467840">
    <property type="component" value="Chromosome 5"/>
</dbReference>
<evidence type="ECO:0000313" key="3">
    <source>
        <dbReference type="Proteomes" id="UP000467840"/>
    </source>
</evidence>
<sequence>MKNILSETNSEDNNDGVSRDDLLGGDKHNSGDDNFNGKEDDTSYNNSNGINHPENEPGNRVGSNGGSSYNQSSNSGDNLACNVDDTVVPSSINEDPTTHVLADDSGPKVPSVHVEDSASSSKQCSHLNYEIGLTCEEVSKMTTSTSFPSADVTISVQSIETLKCDLLMIN</sequence>
<reference evidence="2 3" key="1">
    <citation type="journal article" date="2020" name="Mol. Plant">
        <title>The Chromosome-Based Rubber Tree Genome Provides New Insights into Spurge Genome Evolution and Rubber Biosynthesis.</title>
        <authorList>
            <person name="Liu J."/>
            <person name="Shi C."/>
            <person name="Shi C.C."/>
            <person name="Li W."/>
            <person name="Zhang Q.J."/>
            <person name="Zhang Y."/>
            <person name="Li K."/>
            <person name="Lu H.F."/>
            <person name="Shi C."/>
            <person name="Zhu S.T."/>
            <person name="Xiao Z.Y."/>
            <person name="Nan H."/>
            <person name="Yue Y."/>
            <person name="Zhu X.G."/>
            <person name="Wu Y."/>
            <person name="Hong X.N."/>
            <person name="Fan G.Y."/>
            <person name="Tong Y."/>
            <person name="Zhang D."/>
            <person name="Mao C.L."/>
            <person name="Liu Y.L."/>
            <person name="Hao S.J."/>
            <person name="Liu W.Q."/>
            <person name="Lv M.Q."/>
            <person name="Zhang H.B."/>
            <person name="Liu Y."/>
            <person name="Hu-Tang G.R."/>
            <person name="Wang J.P."/>
            <person name="Wang J.H."/>
            <person name="Sun Y.H."/>
            <person name="Ni S.B."/>
            <person name="Chen W.B."/>
            <person name="Zhang X.C."/>
            <person name="Jiao Y.N."/>
            <person name="Eichler E.E."/>
            <person name="Li G.H."/>
            <person name="Liu X."/>
            <person name="Gao L.Z."/>
        </authorList>
    </citation>
    <scope>NUCLEOTIDE SEQUENCE [LARGE SCALE GENOMIC DNA]</scope>
    <source>
        <strain evidence="3">cv. GT1</strain>
        <tissue evidence="2">Leaf</tissue>
    </source>
</reference>
<evidence type="ECO:0000256" key="1">
    <source>
        <dbReference type="SAM" id="MobiDB-lite"/>
    </source>
</evidence>
<dbReference type="EMBL" id="JAAGAX010000001">
    <property type="protein sequence ID" value="KAF2324395.1"/>
    <property type="molecule type" value="Genomic_DNA"/>
</dbReference>
<dbReference type="AlphaFoldDB" id="A0A6A6NH00"/>
<evidence type="ECO:0000313" key="2">
    <source>
        <dbReference type="EMBL" id="KAF2324395.1"/>
    </source>
</evidence>
<keyword evidence="3" id="KW-1185">Reference proteome</keyword>
<feature type="compositionally biased region" description="Basic and acidic residues" evidence="1">
    <location>
        <begin position="17"/>
        <end position="41"/>
    </location>
</feature>
<name>A0A6A6NH00_HEVBR</name>
<comment type="caution">
    <text evidence="2">The sequence shown here is derived from an EMBL/GenBank/DDBJ whole genome shotgun (WGS) entry which is preliminary data.</text>
</comment>
<proteinExistence type="predicted"/>